<protein>
    <recommendedName>
        <fullName evidence="2">Retrotransposon Copia-like N-terminal domain-containing protein</fullName>
    </recommendedName>
</protein>
<dbReference type="PANTHER" id="PTHR34222:SF99">
    <property type="entry name" value="PROTEIN, PUTATIVE-RELATED"/>
    <property type="match status" value="1"/>
</dbReference>
<dbReference type="EMBL" id="JACGWJ010000019">
    <property type="protein sequence ID" value="KAL0345578.1"/>
    <property type="molecule type" value="Genomic_DNA"/>
</dbReference>
<comment type="caution">
    <text evidence="1">The sequence shown here is derived from an EMBL/GenBank/DDBJ whole genome shotgun (WGS) entry which is preliminary data.</text>
</comment>
<gene>
    <name evidence="1" type="ORF">Sradi_4389100</name>
</gene>
<reference evidence="1" key="2">
    <citation type="journal article" date="2024" name="Plant">
        <title>Genomic evolution and insights into agronomic trait innovations of Sesamum species.</title>
        <authorList>
            <person name="Miao H."/>
            <person name="Wang L."/>
            <person name="Qu L."/>
            <person name="Liu H."/>
            <person name="Sun Y."/>
            <person name="Le M."/>
            <person name="Wang Q."/>
            <person name="Wei S."/>
            <person name="Zheng Y."/>
            <person name="Lin W."/>
            <person name="Duan Y."/>
            <person name="Cao H."/>
            <person name="Xiong S."/>
            <person name="Wang X."/>
            <person name="Wei L."/>
            <person name="Li C."/>
            <person name="Ma Q."/>
            <person name="Ju M."/>
            <person name="Zhao R."/>
            <person name="Li G."/>
            <person name="Mu C."/>
            <person name="Tian Q."/>
            <person name="Mei H."/>
            <person name="Zhang T."/>
            <person name="Gao T."/>
            <person name="Zhang H."/>
        </authorList>
    </citation>
    <scope>NUCLEOTIDE SEQUENCE</scope>
    <source>
        <strain evidence="1">G02</strain>
    </source>
</reference>
<proteinExistence type="predicted"/>
<dbReference type="AlphaFoldDB" id="A0AAW2NRV6"/>
<reference evidence="1" key="1">
    <citation type="submission" date="2020-06" db="EMBL/GenBank/DDBJ databases">
        <authorList>
            <person name="Li T."/>
            <person name="Hu X."/>
            <person name="Zhang T."/>
            <person name="Song X."/>
            <person name="Zhang H."/>
            <person name="Dai N."/>
            <person name="Sheng W."/>
            <person name="Hou X."/>
            <person name="Wei L."/>
        </authorList>
    </citation>
    <scope>NUCLEOTIDE SEQUENCE</scope>
    <source>
        <strain evidence="1">G02</strain>
        <tissue evidence="1">Leaf</tissue>
    </source>
</reference>
<evidence type="ECO:0000313" key="1">
    <source>
        <dbReference type="EMBL" id="KAL0345578.1"/>
    </source>
</evidence>
<sequence>MRIALEGCDRLGFINATCAKPDEGSAELKQWRITNSMVRTWILNTISKDIVNAYLYAASMRSLWLELEARAKTNEIDTDQLIQFLTGLNESYDHIRNQIHVLDLLPSVNKAYSMILRPERQRQVNLGMIDAGDTLALLGKIYDNRTSSGPKNTLRRKCPFDKRHLNCDHCHEHDTPKRITSNYMGRLTGIKISVTYGGQMGMGKEHM</sequence>
<dbReference type="PANTHER" id="PTHR34222">
    <property type="entry name" value="GAG_PRE-INTEGRS DOMAIN-CONTAINING PROTEIN"/>
    <property type="match status" value="1"/>
</dbReference>
<evidence type="ECO:0008006" key="2">
    <source>
        <dbReference type="Google" id="ProtNLM"/>
    </source>
</evidence>
<name>A0AAW2NRV6_SESRA</name>
<accession>A0AAW2NRV6</accession>
<organism evidence="1">
    <name type="scientific">Sesamum radiatum</name>
    <name type="common">Black benniseed</name>
    <dbReference type="NCBI Taxonomy" id="300843"/>
    <lineage>
        <taxon>Eukaryota</taxon>
        <taxon>Viridiplantae</taxon>
        <taxon>Streptophyta</taxon>
        <taxon>Embryophyta</taxon>
        <taxon>Tracheophyta</taxon>
        <taxon>Spermatophyta</taxon>
        <taxon>Magnoliopsida</taxon>
        <taxon>eudicotyledons</taxon>
        <taxon>Gunneridae</taxon>
        <taxon>Pentapetalae</taxon>
        <taxon>asterids</taxon>
        <taxon>lamiids</taxon>
        <taxon>Lamiales</taxon>
        <taxon>Pedaliaceae</taxon>
        <taxon>Sesamum</taxon>
    </lineage>
</organism>